<dbReference type="PANTHER" id="PTHR11099:SF4">
    <property type="entry name" value="VACUOLAR PROTEIN SORTING-ASSOCIATED PROTEIN 35"/>
    <property type="match status" value="1"/>
</dbReference>
<dbReference type="InterPro" id="IPR005378">
    <property type="entry name" value="Vps35"/>
</dbReference>
<name>A0ABS8UUI0_DATST</name>
<evidence type="ECO:0000313" key="2">
    <source>
        <dbReference type="Proteomes" id="UP000823775"/>
    </source>
</evidence>
<sequence length="324" mass="36961">MITSGVEDEEKWLAAGISGLQQNAFYMHRALDSNTQHTETSPQMLSEPGTSKASYKYYELYMRAFDELRKLEIFFREESKACSVVELYELSSMLAIFCPDLLLDGQLEQEVVASIADSCPGMLRYQVQLVSDLCYRFFVWIRDADTVMDAVELQLQNFTEMNKLWVLTTSGWLKCSGMLDLHGKRKNVRKKGERSEASDLVVNCKDEIAQAYLMDCIIQVFPDEYHLQTLETLLGACPQFQVLPEFFQVEAFAKLNSAIGKVIEAQEDMPIAGAVTLYSSLLTFTLHVHPDRLDYVDQILHVPGKLSGRESSKTTKQQNRLWPY</sequence>
<gene>
    <name evidence="1" type="ORF">HAX54_022480</name>
</gene>
<dbReference type="Proteomes" id="UP000823775">
    <property type="component" value="Unassembled WGS sequence"/>
</dbReference>
<organism evidence="1 2">
    <name type="scientific">Datura stramonium</name>
    <name type="common">Jimsonweed</name>
    <name type="synonym">Common thornapple</name>
    <dbReference type="NCBI Taxonomy" id="4076"/>
    <lineage>
        <taxon>Eukaryota</taxon>
        <taxon>Viridiplantae</taxon>
        <taxon>Streptophyta</taxon>
        <taxon>Embryophyta</taxon>
        <taxon>Tracheophyta</taxon>
        <taxon>Spermatophyta</taxon>
        <taxon>Magnoliopsida</taxon>
        <taxon>eudicotyledons</taxon>
        <taxon>Gunneridae</taxon>
        <taxon>Pentapetalae</taxon>
        <taxon>asterids</taxon>
        <taxon>lamiids</taxon>
        <taxon>Solanales</taxon>
        <taxon>Solanaceae</taxon>
        <taxon>Solanoideae</taxon>
        <taxon>Datureae</taxon>
        <taxon>Datura</taxon>
    </lineage>
</organism>
<dbReference type="Pfam" id="PF03635">
    <property type="entry name" value="Vps35"/>
    <property type="match status" value="2"/>
</dbReference>
<dbReference type="EMBL" id="JACEIK010002706">
    <property type="protein sequence ID" value="MCD9638480.1"/>
    <property type="molecule type" value="Genomic_DNA"/>
</dbReference>
<evidence type="ECO:0000313" key="1">
    <source>
        <dbReference type="EMBL" id="MCD9638480.1"/>
    </source>
</evidence>
<accession>A0ABS8UUI0</accession>
<dbReference type="PANTHER" id="PTHR11099">
    <property type="entry name" value="VACUOLAR SORTING PROTEIN 35"/>
    <property type="match status" value="1"/>
</dbReference>
<reference evidence="1 2" key="1">
    <citation type="journal article" date="2021" name="BMC Genomics">
        <title>Datura genome reveals duplications of psychoactive alkaloid biosynthetic genes and high mutation rate following tissue culture.</title>
        <authorList>
            <person name="Rajewski A."/>
            <person name="Carter-House D."/>
            <person name="Stajich J."/>
            <person name="Litt A."/>
        </authorList>
    </citation>
    <scope>NUCLEOTIDE SEQUENCE [LARGE SCALE GENOMIC DNA]</scope>
    <source>
        <strain evidence="1">AR-01</strain>
    </source>
</reference>
<keyword evidence="2" id="KW-1185">Reference proteome</keyword>
<proteinExistence type="predicted"/>
<comment type="caution">
    <text evidence="1">The sequence shown here is derived from an EMBL/GenBank/DDBJ whole genome shotgun (WGS) entry which is preliminary data.</text>
</comment>
<protein>
    <submittedName>
        <fullName evidence="1">Uncharacterized protein</fullName>
    </submittedName>
</protein>